<name>A0A1Y2HQA9_9FUNG</name>
<gene>
    <name evidence="2" type="ORF">BCR44DRAFT_69821</name>
</gene>
<sequence length="224" mass="24653">MYSANPIRSRLRSPTIMSTSGQSEHQQQSPQRSAASDIALVGSRSNELSLLTPGDLSTGKQAFDAQSTSLPLDAFVCGGRSAAVTGTHRRRRRRQRKANEPSSPVPALLSILILLGKLLLTAVDWFLWHTASARVDWILNAAVHVRHFFRPDPVLPWSDAALEHQLKRHRFGAVTATVFAPDAVRVKDIDSDDVAEVGPVANVEQERPRIVRGCQCARCHARIL</sequence>
<feature type="compositionally biased region" description="Polar residues" evidence="1">
    <location>
        <begin position="15"/>
        <end position="34"/>
    </location>
</feature>
<organism evidence="2 3">
    <name type="scientific">Catenaria anguillulae PL171</name>
    <dbReference type="NCBI Taxonomy" id="765915"/>
    <lineage>
        <taxon>Eukaryota</taxon>
        <taxon>Fungi</taxon>
        <taxon>Fungi incertae sedis</taxon>
        <taxon>Blastocladiomycota</taxon>
        <taxon>Blastocladiomycetes</taxon>
        <taxon>Blastocladiales</taxon>
        <taxon>Catenariaceae</taxon>
        <taxon>Catenaria</taxon>
    </lineage>
</organism>
<proteinExistence type="predicted"/>
<keyword evidence="3" id="KW-1185">Reference proteome</keyword>
<accession>A0A1Y2HQA9</accession>
<dbReference type="AlphaFoldDB" id="A0A1Y2HQA9"/>
<dbReference type="EMBL" id="MCFL01000023">
    <property type="protein sequence ID" value="ORZ35302.1"/>
    <property type="molecule type" value="Genomic_DNA"/>
</dbReference>
<dbReference type="Proteomes" id="UP000193411">
    <property type="component" value="Unassembled WGS sequence"/>
</dbReference>
<reference evidence="2 3" key="1">
    <citation type="submission" date="2016-07" db="EMBL/GenBank/DDBJ databases">
        <title>Pervasive Adenine N6-methylation of Active Genes in Fungi.</title>
        <authorList>
            <consortium name="DOE Joint Genome Institute"/>
            <person name="Mondo S.J."/>
            <person name="Dannebaum R.O."/>
            <person name="Kuo R.C."/>
            <person name="Labutti K."/>
            <person name="Haridas S."/>
            <person name="Kuo A."/>
            <person name="Salamov A."/>
            <person name="Ahrendt S.R."/>
            <person name="Lipzen A."/>
            <person name="Sullivan W."/>
            <person name="Andreopoulos W.B."/>
            <person name="Clum A."/>
            <person name="Lindquist E."/>
            <person name="Daum C."/>
            <person name="Ramamoorthy G.K."/>
            <person name="Gryganskyi A."/>
            <person name="Culley D."/>
            <person name="Magnuson J.K."/>
            <person name="James T.Y."/>
            <person name="O'Malley M.A."/>
            <person name="Stajich J.E."/>
            <person name="Spatafora J.W."/>
            <person name="Visel A."/>
            <person name="Grigoriev I.V."/>
        </authorList>
    </citation>
    <scope>NUCLEOTIDE SEQUENCE [LARGE SCALE GENOMIC DNA]</scope>
    <source>
        <strain evidence="2 3">PL171</strain>
    </source>
</reference>
<feature type="region of interest" description="Disordered" evidence="1">
    <location>
        <begin position="1"/>
        <end position="36"/>
    </location>
</feature>
<evidence type="ECO:0000313" key="3">
    <source>
        <dbReference type="Proteomes" id="UP000193411"/>
    </source>
</evidence>
<evidence type="ECO:0000313" key="2">
    <source>
        <dbReference type="EMBL" id="ORZ35302.1"/>
    </source>
</evidence>
<evidence type="ECO:0000256" key="1">
    <source>
        <dbReference type="SAM" id="MobiDB-lite"/>
    </source>
</evidence>
<protein>
    <submittedName>
        <fullName evidence="2">Uncharacterized protein</fullName>
    </submittedName>
</protein>
<comment type="caution">
    <text evidence="2">The sequence shown here is derived from an EMBL/GenBank/DDBJ whole genome shotgun (WGS) entry which is preliminary data.</text>
</comment>